<keyword evidence="4" id="KW-1185">Reference proteome</keyword>
<keyword evidence="1" id="KW-0732">Signal</keyword>
<accession>A0ABS1WXH7</accession>
<comment type="caution">
    <text evidence="3">The sequence shown here is derived from an EMBL/GenBank/DDBJ whole genome shotgun (WGS) entry which is preliminary data.</text>
</comment>
<dbReference type="Pfam" id="PF07589">
    <property type="entry name" value="PEP-CTERM"/>
    <property type="match status" value="1"/>
</dbReference>
<feature type="domain" description="Ice-binding protein C-terminal" evidence="2">
    <location>
        <begin position="231"/>
        <end position="253"/>
    </location>
</feature>
<dbReference type="EMBL" id="JAEVLS010000002">
    <property type="protein sequence ID" value="MBM0105684.1"/>
    <property type="molecule type" value="Genomic_DNA"/>
</dbReference>
<reference evidence="3 4" key="1">
    <citation type="journal article" date="2021" name="Int. J. Syst. Evol. Microbiol.">
        <title>Steroidobacter gossypii sp. nov., isolated from soil of cotton cropping field.</title>
        <authorList>
            <person name="Huang R."/>
            <person name="Yang S."/>
            <person name="Zhen C."/>
            <person name="Liu W."/>
        </authorList>
    </citation>
    <scope>NUCLEOTIDE SEQUENCE [LARGE SCALE GENOMIC DNA]</scope>
    <source>
        <strain evidence="3 4">S1-65</strain>
    </source>
</reference>
<evidence type="ECO:0000313" key="4">
    <source>
        <dbReference type="Proteomes" id="UP000661077"/>
    </source>
</evidence>
<evidence type="ECO:0000256" key="1">
    <source>
        <dbReference type="SAM" id="SignalP"/>
    </source>
</evidence>
<dbReference type="Proteomes" id="UP000661077">
    <property type="component" value="Unassembled WGS sequence"/>
</dbReference>
<name>A0ABS1WXH7_9GAMM</name>
<gene>
    <name evidence="3" type="ORF">JM946_13045</name>
</gene>
<feature type="chain" id="PRO_5046228295" evidence="1">
    <location>
        <begin position="26"/>
        <end position="256"/>
    </location>
</feature>
<organism evidence="3 4">
    <name type="scientific">Steroidobacter gossypii</name>
    <dbReference type="NCBI Taxonomy" id="2805490"/>
    <lineage>
        <taxon>Bacteria</taxon>
        <taxon>Pseudomonadati</taxon>
        <taxon>Pseudomonadota</taxon>
        <taxon>Gammaproteobacteria</taxon>
        <taxon>Steroidobacterales</taxon>
        <taxon>Steroidobacteraceae</taxon>
        <taxon>Steroidobacter</taxon>
    </lineage>
</organism>
<evidence type="ECO:0000259" key="2">
    <source>
        <dbReference type="Pfam" id="PF07589"/>
    </source>
</evidence>
<evidence type="ECO:0000313" key="3">
    <source>
        <dbReference type="EMBL" id="MBM0105684.1"/>
    </source>
</evidence>
<dbReference type="InterPro" id="IPR013424">
    <property type="entry name" value="Ice-binding_C"/>
</dbReference>
<feature type="signal peptide" evidence="1">
    <location>
        <begin position="1"/>
        <end position="25"/>
    </location>
</feature>
<proteinExistence type="predicted"/>
<dbReference type="RefSeq" id="WP_203167714.1">
    <property type="nucleotide sequence ID" value="NZ_JAEVLS010000002.1"/>
</dbReference>
<sequence>MRTKIATARAMMIAALSMVAGAAHAVPIVFDFTGTVTESYDLDFGGINTPHPHMSGQTVIGRITVETDQLLARTDMYPVQRRTTLSETGEAITSELTIGGVTYDAAAFAGATGFVDGMEFHSGPNLGPDIVRVGDASTQYWVAPGEAPLPDGTYLFRELALYWSDADRGLIDLLNGFDPLSLIPVLAATTPIGYYQEVTGHCFAAANDCVTGLGTYTYFSIDSLSISTARVPEPGALALFAMGVLGVALGRRRRQA</sequence>
<protein>
    <submittedName>
        <fullName evidence="3">PEP-CTERM sorting domain-containing protein</fullName>
    </submittedName>
</protein>
<dbReference type="NCBIfam" id="TIGR02595">
    <property type="entry name" value="PEP_CTERM"/>
    <property type="match status" value="1"/>
</dbReference>